<dbReference type="EMBL" id="CP117812">
    <property type="protein sequence ID" value="WDE99300.1"/>
    <property type="molecule type" value="Genomic_DNA"/>
</dbReference>
<evidence type="ECO:0000313" key="1">
    <source>
        <dbReference type="EMBL" id="WDE99300.1"/>
    </source>
</evidence>
<protein>
    <submittedName>
        <fullName evidence="1">Uncharacterized protein</fullName>
    </submittedName>
</protein>
<keyword evidence="2" id="KW-1185">Reference proteome</keyword>
<dbReference type="Proteomes" id="UP001214250">
    <property type="component" value="Chromosome 2"/>
</dbReference>
<evidence type="ECO:0000313" key="2">
    <source>
        <dbReference type="Proteomes" id="UP001214250"/>
    </source>
</evidence>
<reference evidence="1 2" key="1">
    <citation type="submission" date="2023-02" db="EMBL/GenBank/DDBJ databases">
        <title>Genome sequence of Lentisphaera profundi SAORIC-696.</title>
        <authorList>
            <person name="Kim e."/>
            <person name="Cho J.-C."/>
            <person name="Choi A."/>
            <person name="Kang I."/>
        </authorList>
    </citation>
    <scope>NUCLEOTIDE SEQUENCE [LARGE SCALE GENOMIC DNA]</scope>
    <source>
        <strain evidence="1 2">SAORIC-696</strain>
    </source>
</reference>
<sequence length="97" mass="11008">MKKFNLIAAAKISIVDSYENANILIFKNADFGFSGLCVQGSLISPLFQGKTEREPYDSCREWFSEHQDGFLDVETLKLDDTQVLRALERSEDTLKNS</sequence>
<proteinExistence type="predicted"/>
<dbReference type="RefSeq" id="WP_274154158.1">
    <property type="nucleotide sequence ID" value="NZ_CP117812.1"/>
</dbReference>
<name>A0ABY7VYQ2_9BACT</name>
<accession>A0ABY7VYQ2</accession>
<organism evidence="1 2">
    <name type="scientific">Lentisphaera profundi</name>
    <dbReference type="NCBI Taxonomy" id="1658616"/>
    <lineage>
        <taxon>Bacteria</taxon>
        <taxon>Pseudomonadati</taxon>
        <taxon>Lentisphaerota</taxon>
        <taxon>Lentisphaeria</taxon>
        <taxon>Lentisphaerales</taxon>
        <taxon>Lentisphaeraceae</taxon>
        <taxon>Lentisphaera</taxon>
    </lineage>
</organism>
<gene>
    <name evidence="1" type="ORF">PQO03_15800</name>
</gene>